<evidence type="ECO:0000313" key="2">
    <source>
        <dbReference type="EMBL" id="MBX65462.1"/>
    </source>
</evidence>
<dbReference type="AlphaFoldDB" id="A0A2P2QEN2"/>
<sequence>MFKNTFSDVHLDFRRWRFFGFFHQRVLVVFKMRSCDPYTSISGGSGGHTLAPRVYFFNGLVSAFVLCDLFIFVR</sequence>
<keyword evidence="1" id="KW-0812">Transmembrane</keyword>
<proteinExistence type="predicted"/>
<keyword evidence="1" id="KW-1133">Transmembrane helix</keyword>
<organism evidence="2">
    <name type="scientific">Rhizophora mucronata</name>
    <name type="common">Asiatic mangrove</name>
    <dbReference type="NCBI Taxonomy" id="61149"/>
    <lineage>
        <taxon>Eukaryota</taxon>
        <taxon>Viridiplantae</taxon>
        <taxon>Streptophyta</taxon>
        <taxon>Embryophyta</taxon>
        <taxon>Tracheophyta</taxon>
        <taxon>Spermatophyta</taxon>
        <taxon>Magnoliopsida</taxon>
        <taxon>eudicotyledons</taxon>
        <taxon>Gunneridae</taxon>
        <taxon>Pentapetalae</taxon>
        <taxon>rosids</taxon>
        <taxon>fabids</taxon>
        <taxon>Malpighiales</taxon>
        <taxon>Rhizophoraceae</taxon>
        <taxon>Rhizophora</taxon>
    </lineage>
</organism>
<keyword evidence="1" id="KW-0472">Membrane</keyword>
<feature type="transmembrane region" description="Helical" evidence="1">
    <location>
        <begin position="54"/>
        <end position="73"/>
    </location>
</feature>
<dbReference type="EMBL" id="GGEC01084978">
    <property type="protein sequence ID" value="MBX65462.1"/>
    <property type="molecule type" value="Transcribed_RNA"/>
</dbReference>
<protein>
    <submittedName>
        <fullName evidence="2">Uncharacterized protein</fullName>
    </submittedName>
</protein>
<reference evidence="2" key="1">
    <citation type="submission" date="2018-02" db="EMBL/GenBank/DDBJ databases">
        <title>Rhizophora mucronata_Transcriptome.</title>
        <authorList>
            <person name="Meera S.P."/>
            <person name="Sreeshan A."/>
            <person name="Augustine A."/>
        </authorList>
    </citation>
    <scope>NUCLEOTIDE SEQUENCE</scope>
    <source>
        <tissue evidence="2">Leaf</tissue>
    </source>
</reference>
<accession>A0A2P2QEN2</accession>
<evidence type="ECO:0000256" key="1">
    <source>
        <dbReference type="SAM" id="Phobius"/>
    </source>
</evidence>
<name>A0A2P2QEN2_RHIMU</name>